<dbReference type="VEuPathDB" id="TriTrypDB:LdBPK_171500.1"/>
<dbReference type="GeneID" id="13393285"/>
<reference evidence="1 2" key="1">
    <citation type="journal article" date="2011" name="Genome Res.">
        <title>Whole genome sequencing of multiple Leishmania donovani clinical isolates provides insights into population structure and mechanisms of drug resistance.</title>
        <authorList>
            <person name="Downing T."/>
            <person name="Imamura H."/>
            <person name="Decuypere S."/>
            <person name="Clark T.G."/>
            <person name="Coombs G.H."/>
            <person name="Cotton J.A."/>
            <person name="Hilley J.D."/>
            <person name="de Doncker S."/>
            <person name="Maes I."/>
            <person name="Mottram J.C."/>
            <person name="Quail M.A."/>
            <person name="Rijal S."/>
            <person name="Sanders M."/>
            <person name="Schonian G."/>
            <person name="Stark O."/>
            <person name="Sundar S."/>
            <person name="Vanaerschot M."/>
            <person name="Hertz-Fowler C."/>
            <person name="Dujardin J.C."/>
            <person name="Berriman M."/>
        </authorList>
    </citation>
    <scope>NUCLEOTIDE SEQUENCE [LARGE SCALE GENOMIC DNA]</scope>
    <source>
        <strain evidence="1 2">BPK282A1</strain>
    </source>
</reference>
<protein>
    <submittedName>
        <fullName evidence="1">Uncharacterized protein</fullName>
    </submittedName>
</protein>
<dbReference type="AlphaFoldDB" id="E9BDH2"/>
<accession>E9BDH2</accession>
<proteinExistence type="predicted"/>
<dbReference type="KEGG" id="ldo:LDBPK_171500"/>
<sequence>MHHVRHLSPPSLAPSIFFYAFWPHADRQETQTSACCPVSLSFIHTCTHERLSCAEVHRTALSPSFPIAARAYADHPARAWKKDSAAFHRGALRPFSHRTRSQPCQTFPLSSARWTASRQRQAPTATLSLSPSGSPLALACPPLTCTDEVPLAAVYRTRRT</sequence>
<dbReference type="RefSeq" id="XP_003860005.1">
    <property type="nucleotide sequence ID" value="XM_003859957.1"/>
</dbReference>
<name>E9BDH2_LEIDO</name>
<evidence type="ECO:0000313" key="1">
    <source>
        <dbReference type="EMBL" id="CBZ33298.1"/>
    </source>
</evidence>
<gene>
    <name evidence="1" type="ORF">LDBPK_171500</name>
</gene>
<reference evidence="2" key="2">
    <citation type="submission" date="2011-02" db="EMBL/GenBank/DDBJ databases">
        <title>Whole genome sequencing of Leishmania donovani clinical lines reveals dynamic variation related to drug resistance.</title>
        <authorList>
            <person name="Downing T."/>
            <person name="Imamura H."/>
            <person name="Sanders M."/>
            <person name="Decuypere S."/>
            <person name="Hertz-Fowler C."/>
            <person name="Clark T.G."/>
            <person name="Rijal S."/>
            <person name="Sundar S."/>
            <person name="Quail M.A."/>
            <person name="De Doncker S."/>
            <person name="Maes I."/>
            <person name="Vanaerschot M."/>
            <person name="Stark O."/>
            <person name="Schonian G."/>
            <person name="Dujardin J.C."/>
            <person name="Berriman M."/>
        </authorList>
    </citation>
    <scope>NUCLEOTIDE SEQUENCE [LARGE SCALE GENOMIC DNA]</scope>
    <source>
        <strain evidence="2">BPK282A1</strain>
    </source>
</reference>
<organism evidence="1 2">
    <name type="scientific">Leishmania donovani</name>
    <dbReference type="NCBI Taxonomy" id="5661"/>
    <lineage>
        <taxon>Eukaryota</taxon>
        <taxon>Discoba</taxon>
        <taxon>Euglenozoa</taxon>
        <taxon>Kinetoplastea</taxon>
        <taxon>Metakinetoplastina</taxon>
        <taxon>Trypanosomatida</taxon>
        <taxon>Trypanosomatidae</taxon>
        <taxon>Leishmaniinae</taxon>
        <taxon>Leishmania</taxon>
    </lineage>
</organism>
<evidence type="ECO:0000313" key="2">
    <source>
        <dbReference type="Proteomes" id="UP000008980"/>
    </source>
</evidence>
<dbReference type="Proteomes" id="UP000008980">
    <property type="component" value="Chromosome 17"/>
</dbReference>
<dbReference type="EMBL" id="FR799604">
    <property type="protein sequence ID" value="CBZ33298.1"/>
    <property type="molecule type" value="Genomic_DNA"/>
</dbReference>